<dbReference type="PRINTS" id="PR01249">
    <property type="entry name" value="RIBOSOMALL31"/>
</dbReference>
<dbReference type="PANTHER" id="PTHR33280:SF1">
    <property type="entry name" value="LARGE RIBOSOMAL SUBUNIT PROTEIN BL31C"/>
    <property type="match status" value="1"/>
</dbReference>
<sequence length="84" mass="9737">MKPNIHPNYGKVVFMDINSGYKFLTGSTKKSNETIVWEDGNTYPLIKVEISSDTHPFYTGKQKFADKGGRVDRFLQKYNMKEKK</sequence>
<dbReference type="GO" id="GO:0006412">
    <property type="term" value="P:translation"/>
    <property type="evidence" value="ECO:0007669"/>
    <property type="project" value="UniProtKB-UniRule"/>
</dbReference>
<proteinExistence type="inferred from homology"/>
<dbReference type="PANTHER" id="PTHR33280">
    <property type="entry name" value="50S RIBOSOMAL PROTEIN L31, CHLOROPLASTIC"/>
    <property type="match status" value="1"/>
</dbReference>
<evidence type="ECO:0000256" key="2">
    <source>
        <dbReference type="ARBA" id="ARBA00023274"/>
    </source>
</evidence>
<keyword evidence="1 3" id="KW-0689">Ribosomal protein</keyword>
<comment type="similarity">
    <text evidence="3">Belongs to the bacterial ribosomal protein bL31 family. Type B subfamily.</text>
</comment>
<dbReference type="AlphaFoldDB" id="A0A4S4BL43"/>
<comment type="subunit">
    <text evidence="3">Part of the 50S ribosomal subunit.</text>
</comment>
<organism evidence="4 5">
    <name type="scientific">Metabacillus sediminilitoris</name>
    <dbReference type="NCBI Taxonomy" id="2567941"/>
    <lineage>
        <taxon>Bacteria</taxon>
        <taxon>Bacillati</taxon>
        <taxon>Bacillota</taxon>
        <taxon>Bacilli</taxon>
        <taxon>Bacillales</taxon>
        <taxon>Bacillaceae</taxon>
        <taxon>Metabacillus</taxon>
    </lineage>
</organism>
<dbReference type="NCBIfam" id="NF002462">
    <property type="entry name" value="PRK01678.1"/>
    <property type="match status" value="1"/>
</dbReference>
<dbReference type="NCBIfam" id="TIGR00105">
    <property type="entry name" value="L31"/>
    <property type="match status" value="1"/>
</dbReference>
<dbReference type="GO" id="GO:0005840">
    <property type="term" value="C:ribosome"/>
    <property type="evidence" value="ECO:0007669"/>
    <property type="project" value="UniProtKB-KW"/>
</dbReference>
<dbReference type="Gene3D" id="4.10.830.30">
    <property type="entry name" value="Ribosomal protein L31"/>
    <property type="match status" value="1"/>
</dbReference>
<dbReference type="PROSITE" id="PS01143">
    <property type="entry name" value="RIBOSOMAL_L31"/>
    <property type="match status" value="1"/>
</dbReference>
<comment type="caution">
    <text evidence="4">The sequence shown here is derived from an EMBL/GenBank/DDBJ whole genome shotgun (WGS) entry which is preliminary data.</text>
</comment>
<evidence type="ECO:0000256" key="3">
    <source>
        <dbReference type="HAMAP-Rule" id="MF_00502"/>
    </source>
</evidence>
<dbReference type="OrthoDB" id="9803251at2"/>
<dbReference type="Proteomes" id="UP000310334">
    <property type="component" value="Unassembled WGS sequence"/>
</dbReference>
<keyword evidence="5" id="KW-1185">Reference proteome</keyword>
<protein>
    <recommendedName>
        <fullName evidence="3">Large ribosomal subunit protein bL31B</fullName>
    </recommendedName>
</protein>
<accession>A0A4S4BL43</accession>
<dbReference type="InterPro" id="IPR027493">
    <property type="entry name" value="Ribosomal_bL31_B"/>
</dbReference>
<dbReference type="InterPro" id="IPR034704">
    <property type="entry name" value="Ribosomal_bL28/bL31-like_sf"/>
</dbReference>
<reference evidence="4 5" key="1">
    <citation type="submission" date="2019-04" db="EMBL/GenBank/DDBJ databases">
        <title>Bacillus sediminilitoris sp. nov., isolated from a tidal flat sediment on the East China Sea.</title>
        <authorList>
            <person name="Wei Y."/>
            <person name="Mao H."/>
            <person name="Fang J."/>
        </authorList>
    </citation>
    <scope>NUCLEOTIDE SEQUENCE [LARGE SCALE GENOMIC DNA]</scope>
    <source>
        <strain evidence="4 5">DSL-17</strain>
    </source>
</reference>
<dbReference type="HAMAP" id="MF_00502">
    <property type="entry name" value="Ribosomal_bL31_2"/>
    <property type="match status" value="1"/>
</dbReference>
<keyword evidence="2 3" id="KW-0687">Ribonucleoprotein</keyword>
<dbReference type="EMBL" id="SSNT01000032">
    <property type="protein sequence ID" value="THF74873.1"/>
    <property type="molecule type" value="Genomic_DNA"/>
</dbReference>
<dbReference type="InterPro" id="IPR042105">
    <property type="entry name" value="Ribosomal_bL31_sf"/>
</dbReference>
<dbReference type="InterPro" id="IPR002150">
    <property type="entry name" value="Ribosomal_bL31"/>
</dbReference>
<dbReference type="GO" id="GO:0003735">
    <property type="term" value="F:structural constituent of ribosome"/>
    <property type="evidence" value="ECO:0007669"/>
    <property type="project" value="InterPro"/>
</dbReference>
<dbReference type="SUPFAM" id="SSF143800">
    <property type="entry name" value="L28p-like"/>
    <property type="match status" value="1"/>
</dbReference>
<dbReference type="RefSeq" id="WP_136358836.1">
    <property type="nucleotide sequence ID" value="NZ_CP046266.1"/>
</dbReference>
<gene>
    <name evidence="3" type="primary">rpmE2</name>
    <name evidence="4" type="ORF">E6W99_24690</name>
</gene>
<evidence type="ECO:0000313" key="4">
    <source>
        <dbReference type="EMBL" id="THF74873.1"/>
    </source>
</evidence>
<evidence type="ECO:0000313" key="5">
    <source>
        <dbReference type="Proteomes" id="UP000310334"/>
    </source>
</evidence>
<name>A0A4S4BL43_9BACI</name>
<evidence type="ECO:0000256" key="1">
    <source>
        <dbReference type="ARBA" id="ARBA00022980"/>
    </source>
</evidence>
<dbReference type="Pfam" id="PF01197">
    <property type="entry name" value="Ribosomal_L31"/>
    <property type="match status" value="1"/>
</dbReference>
<dbReference type="GO" id="GO:1990904">
    <property type="term" value="C:ribonucleoprotein complex"/>
    <property type="evidence" value="ECO:0007669"/>
    <property type="project" value="UniProtKB-KW"/>
</dbReference>